<gene>
    <name evidence="2" type="ORF">LC20_00165</name>
</gene>
<dbReference type="EMBL" id="CP007448">
    <property type="protein sequence ID" value="AHM71421.2"/>
    <property type="molecule type" value="Genomic_DNA"/>
</dbReference>
<dbReference type="SMART" id="SM01022">
    <property type="entry name" value="ASCH"/>
    <property type="match status" value="1"/>
</dbReference>
<dbReference type="PANTHER" id="PTHR39203:SF1">
    <property type="entry name" value="CYTOPLASMIC PROTEIN"/>
    <property type="match status" value="1"/>
</dbReference>
<dbReference type="Gene3D" id="3.10.400.10">
    <property type="entry name" value="Sulfate adenylyltransferase"/>
    <property type="match status" value="1"/>
</dbReference>
<dbReference type="AlphaFoldDB" id="A0A7U4GC08"/>
<dbReference type="KEGG" id="yel:LC20_00165"/>
<dbReference type="Proteomes" id="UP000230961">
    <property type="component" value="Chromosome"/>
</dbReference>
<dbReference type="InterPro" id="IPR015947">
    <property type="entry name" value="PUA-like_sf"/>
</dbReference>
<protein>
    <submittedName>
        <fullName evidence="2">ASCH domain-containing protein</fullName>
    </submittedName>
</protein>
<dbReference type="Pfam" id="PF04266">
    <property type="entry name" value="ASCH"/>
    <property type="match status" value="1"/>
</dbReference>
<sequence>MLAERYPQALQWSFGDSPAMADELAQLVINGTKIASCGTYDAYKSESSPGIGDYNIILDGRNKPLCVIRTIGLTLIRYCDVTAEMAAKEGEGDKSLAYWQQEHRAFFERSGYFAPDMLLVFEQFELVEVLDSPASH</sequence>
<organism evidence="2 3">
    <name type="scientific">Yersinia enterocolitica LC20</name>
    <dbReference type="NCBI Taxonomy" id="1443113"/>
    <lineage>
        <taxon>Bacteria</taxon>
        <taxon>Pseudomonadati</taxon>
        <taxon>Pseudomonadota</taxon>
        <taxon>Gammaproteobacteria</taxon>
        <taxon>Enterobacterales</taxon>
        <taxon>Yersiniaceae</taxon>
        <taxon>Yersinia</taxon>
    </lineage>
</organism>
<evidence type="ECO:0000313" key="3">
    <source>
        <dbReference type="Proteomes" id="UP000230961"/>
    </source>
</evidence>
<dbReference type="SUPFAM" id="SSF88697">
    <property type="entry name" value="PUA domain-like"/>
    <property type="match status" value="1"/>
</dbReference>
<dbReference type="PANTHER" id="PTHR39203">
    <property type="entry name" value="CYTOPLASMIC PROTEIN-RELATED"/>
    <property type="match status" value="1"/>
</dbReference>
<dbReference type="CDD" id="cd06553">
    <property type="entry name" value="ASCH_Ef3133_like"/>
    <property type="match status" value="1"/>
</dbReference>
<dbReference type="InterPro" id="IPR007374">
    <property type="entry name" value="ASCH_domain"/>
</dbReference>
<evidence type="ECO:0000259" key="1">
    <source>
        <dbReference type="SMART" id="SM01022"/>
    </source>
</evidence>
<dbReference type="PIRSF" id="PIRSF021320">
    <property type="entry name" value="DUF984"/>
    <property type="match status" value="1"/>
</dbReference>
<feature type="domain" description="ASCH" evidence="1">
    <location>
        <begin position="12"/>
        <end position="128"/>
    </location>
</feature>
<reference evidence="2 3" key="1">
    <citation type="submission" date="2017-11" db="EMBL/GenBank/DDBJ databases">
        <title>The complete genome sequence and comparative genome analysis of Yersinia enterocolitica strain LC20.</title>
        <authorList>
            <person name="Shi G."/>
            <person name="Su M."/>
            <person name="Liang J."/>
            <person name="Gu W."/>
            <person name="Xiao Y."/>
            <person name="Zhang Z."/>
            <person name="Qiu H."/>
            <person name="Duan R."/>
            <person name="Zhang Z."/>
            <person name="Li Y."/>
            <person name="Zhang X."/>
            <person name="Ling Y."/>
            <person name="Song L."/>
            <person name="Chen M."/>
            <person name="Zhao Y."/>
            <person name="Wu J."/>
            <person name="Jing H."/>
            <person name="Xiao J."/>
            <person name="Wang X."/>
        </authorList>
    </citation>
    <scope>NUCLEOTIDE SEQUENCE [LARGE SCALE GENOMIC DNA]</scope>
    <source>
        <strain evidence="2 3">LC20</strain>
    </source>
</reference>
<accession>A0A7U4GC08</accession>
<proteinExistence type="predicted"/>
<evidence type="ECO:0000313" key="2">
    <source>
        <dbReference type="EMBL" id="AHM71421.2"/>
    </source>
</evidence>
<name>A0A7U4GC08_YEREN</name>
<dbReference type="InterPro" id="IPR009326">
    <property type="entry name" value="DUF984"/>
</dbReference>